<reference evidence="1" key="1">
    <citation type="submission" date="2023-10" db="EMBL/GenBank/DDBJ databases">
        <authorList>
            <person name="Chen Y."/>
            <person name="Shah S."/>
            <person name="Dougan E. K."/>
            <person name="Thang M."/>
            <person name="Chan C."/>
        </authorList>
    </citation>
    <scope>NUCLEOTIDE SEQUENCE [LARGE SCALE GENOMIC DNA]</scope>
</reference>
<evidence type="ECO:0000313" key="1">
    <source>
        <dbReference type="EMBL" id="CAK0828949.1"/>
    </source>
</evidence>
<gene>
    <name evidence="1" type="ORF">PCOR1329_LOCUS28041</name>
</gene>
<evidence type="ECO:0000313" key="2">
    <source>
        <dbReference type="Proteomes" id="UP001189429"/>
    </source>
</evidence>
<sequence length="172" mass="19001">AFLLASNETSLRFDWERARARVRNARFDMKQKVDSWDECLAISSGDTNFLTEIFVCGTKRATLKALTSLVCHEGLHNLAMRRRRGNPYLSEGTEHLAMALLGDPQLVDGDEEAAAARGAPQRELPQDDVERLAVSLGVDPTAGATDVLRDLLATLRCWCWCQLLGIRSASPS</sequence>
<dbReference type="Proteomes" id="UP001189429">
    <property type="component" value="Unassembled WGS sequence"/>
</dbReference>
<feature type="non-terminal residue" evidence="1">
    <location>
        <position position="1"/>
    </location>
</feature>
<comment type="caution">
    <text evidence="1">The sequence shown here is derived from an EMBL/GenBank/DDBJ whole genome shotgun (WGS) entry which is preliminary data.</text>
</comment>
<name>A0ABN9SAR1_9DINO</name>
<keyword evidence="2" id="KW-1185">Reference proteome</keyword>
<organism evidence="1 2">
    <name type="scientific">Prorocentrum cordatum</name>
    <dbReference type="NCBI Taxonomy" id="2364126"/>
    <lineage>
        <taxon>Eukaryota</taxon>
        <taxon>Sar</taxon>
        <taxon>Alveolata</taxon>
        <taxon>Dinophyceae</taxon>
        <taxon>Prorocentrales</taxon>
        <taxon>Prorocentraceae</taxon>
        <taxon>Prorocentrum</taxon>
    </lineage>
</organism>
<accession>A0ABN9SAR1</accession>
<dbReference type="EMBL" id="CAUYUJ010010269">
    <property type="protein sequence ID" value="CAK0828949.1"/>
    <property type="molecule type" value="Genomic_DNA"/>
</dbReference>
<proteinExistence type="predicted"/>
<protein>
    <submittedName>
        <fullName evidence="1">Uncharacterized protein</fullName>
    </submittedName>
</protein>